<dbReference type="EMBL" id="CP071091">
    <property type="protein sequence ID" value="QSQ17112.1"/>
    <property type="molecule type" value="Genomic_DNA"/>
</dbReference>
<keyword evidence="3" id="KW-1185">Reference proteome</keyword>
<protein>
    <recommendedName>
        <fullName evidence="1">Immunity protein 30 domain-containing protein</fullName>
    </recommendedName>
</protein>
<dbReference type="Pfam" id="PF15565">
    <property type="entry name" value="Imm30"/>
    <property type="match status" value="1"/>
</dbReference>
<name>A0ABX7NE83_9BACT</name>
<proteinExistence type="predicted"/>
<accession>A0ABX7NE83</accession>
<evidence type="ECO:0000313" key="2">
    <source>
        <dbReference type="EMBL" id="QSQ17112.1"/>
    </source>
</evidence>
<dbReference type="Proteomes" id="UP000663090">
    <property type="component" value="Chromosome"/>
</dbReference>
<dbReference type="RefSeq" id="WP_206718747.1">
    <property type="nucleotide sequence ID" value="NZ_CP071091.1"/>
</dbReference>
<evidence type="ECO:0000259" key="1">
    <source>
        <dbReference type="Pfam" id="PF15565"/>
    </source>
</evidence>
<organism evidence="2 3">
    <name type="scientific">Myxococcus landrumensis</name>
    <dbReference type="NCBI Taxonomy" id="2813577"/>
    <lineage>
        <taxon>Bacteria</taxon>
        <taxon>Pseudomonadati</taxon>
        <taxon>Myxococcota</taxon>
        <taxon>Myxococcia</taxon>
        <taxon>Myxococcales</taxon>
        <taxon>Cystobacterineae</taxon>
        <taxon>Myxococcaceae</taxon>
        <taxon>Myxococcus</taxon>
    </lineage>
</organism>
<evidence type="ECO:0000313" key="3">
    <source>
        <dbReference type="Proteomes" id="UP000663090"/>
    </source>
</evidence>
<dbReference type="InterPro" id="IPR029084">
    <property type="entry name" value="Imm30"/>
</dbReference>
<sequence length="141" mass="15937">MELLRELESYARLSTPLEVEGFSRVLGDMARSKDRTYLPAMLSYLDDDAESGDVMKVIIGMAESFGTEDYVSAVIGMIAVLREQASDWLEVIHWRIFSSDEHTKAYRAALLGHGDAVVRAFLEDFFKANPEKKERYDGIPP</sequence>
<gene>
    <name evidence="2" type="ORF">JY572_14075</name>
</gene>
<reference evidence="2 3" key="1">
    <citation type="submission" date="2021-02" db="EMBL/GenBank/DDBJ databases">
        <title>De Novo genome assembly of isolated myxobacteria.</title>
        <authorList>
            <person name="Stevens D.C."/>
        </authorList>
    </citation>
    <scope>NUCLEOTIDE SEQUENCE [LARGE SCALE GENOMIC DNA]</scope>
    <source>
        <strain evidence="2 3">SCHIC003</strain>
    </source>
</reference>
<feature type="domain" description="Immunity protein 30" evidence="1">
    <location>
        <begin position="13"/>
        <end position="106"/>
    </location>
</feature>